<evidence type="ECO:0000256" key="2">
    <source>
        <dbReference type="ARBA" id="ARBA00023860"/>
    </source>
</evidence>
<dbReference type="PANTHER" id="PTHR11909">
    <property type="entry name" value="CASEIN KINASE-RELATED"/>
    <property type="match status" value="1"/>
</dbReference>
<name>A0A8S1QWC2_9CILI</name>
<evidence type="ECO:0000259" key="3">
    <source>
        <dbReference type="PROSITE" id="PS50011"/>
    </source>
</evidence>
<dbReference type="Proteomes" id="UP000692954">
    <property type="component" value="Unassembled WGS sequence"/>
</dbReference>
<evidence type="ECO:0000313" key="5">
    <source>
        <dbReference type="Proteomes" id="UP000692954"/>
    </source>
</evidence>
<keyword evidence="5" id="KW-1185">Reference proteome</keyword>
<evidence type="ECO:0000313" key="4">
    <source>
        <dbReference type="EMBL" id="CAD8119532.1"/>
    </source>
</evidence>
<proteinExistence type="predicted"/>
<sequence length="479" mass="56064">MNRNTKKHQTQLQTNIPHLHTGTTIADKFILLEKVGQGSFGYIFKTENIETKEIVATKFEKRENRSNGSTSMLVREIKVLLELSGVEGFPQIQYYGRDENYNYCMITYLGHNLEYLLRRSKGFSQLSCLKLSLQLIERLESLHNKNIIHRDLKPENMVIGYIDTHIVYLIDFGLAKYFKDSNGQHIILSDKKGIIGTARYASIAAHQGLEQSRKDDLESLAYVLIYLNMGKLPWMNLQIADKHEKYSTILEMKKNVKLEELTEGLPQCYLLLLQHAKSREFSESPNYAFLKDQFRKIINEKECEESFYMFDWEKLAEVKNKKQTLQNKLINPPIVRSTIKRSSAVVDNPKKQPSTYLIIPEPENFENRSRNGVSINTQGTSKLINYQASQKNIVEVDKYRRFMQQQLPRNQRKSQTVVQKQQQAFCKETSKHFHERMKTIEQVEQEFESFNDLDLLAEDDANLHFKNIEAFSFKHQLYH</sequence>
<feature type="domain" description="Protein kinase" evidence="3">
    <location>
        <begin position="29"/>
        <end position="308"/>
    </location>
</feature>
<comment type="caution">
    <text evidence="4">The sequence shown here is derived from an EMBL/GenBank/DDBJ whole genome shotgun (WGS) entry which is preliminary data.</text>
</comment>
<dbReference type="InterPro" id="IPR008271">
    <property type="entry name" value="Ser/Thr_kinase_AS"/>
</dbReference>
<gene>
    <name evidence="4" type="ORF">PSON_ATCC_30995.1.T1210161</name>
</gene>
<accession>A0A8S1QWC2</accession>
<dbReference type="InterPro" id="IPR050235">
    <property type="entry name" value="CK1_Ser-Thr_kinase"/>
</dbReference>
<dbReference type="AlphaFoldDB" id="A0A8S1QWC2"/>
<dbReference type="GO" id="GO:0005524">
    <property type="term" value="F:ATP binding"/>
    <property type="evidence" value="ECO:0007669"/>
    <property type="project" value="InterPro"/>
</dbReference>
<protein>
    <recommendedName>
        <fullName evidence="2">Casein kinase I</fullName>
        <ecNumber evidence="1">2.7.11.1</ecNumber>
    </recommendedName>
</protein>
<dbReference type="InterPro" id="IPR000719">
    <property type="entry name" value="Prot_kinase_dom"/>
</dbReference>
<dbReference type="PROSITE" id="PS50011">
    <property type="entry name" value="PROTEIN_KINASE_DOM"/>
    <property type="match status" value="1"/>
</dbReference>
<reference evidence="4" key="1">
    <citation type="submission" date="2021-01" db="EMBL/GenBank/DDBJ databases">
        <authorList>
            <consortium name="Genoscope - CEA"/>
            <person name="William W."/>
        </authorList>
    </citation>
    <scope>NUCLEOTIDE SEQUENCE</scope>
</reference>
<dbReference type="CDD" id="cd14016">
    <property type="entry name" value="STKc_CK1"/>
    <property type="match status" value="1"/>
</dbReference>
<dbReference type="Pfam" id="PF00069">
    <property type="entry name" value="Pkinase"/>
    <property type="match status" value="1"/>
</dbReference>
<evidence type="ECO:0000256" key="1">
    <source>
        <dbReference type="ARBA" id="ARBA00012513"/>
    </source>
</evidence>
<organism evidence="4 5">
    <name type="scientific">Paramecium sonneborni</name>
    <dbReference type="NCBI Taxonomy" id="65129"/>
    <lineage>
        <taxon>Eukaryota</taxon>
        <taxon>Sar</taxon>
        <taxon>Alveolata</taxon>
        <taxon>Ciliophora</taxon>
        <taxon>Intramacronucleata</taxon>
        <taxon>Oligohymenophorea</taxon>
        <taxon>Peniculida</taxon>
        <taxon>Parameciidae</taxon>
        <taxon>Paramecium</taxon>
    </lineage>
</organism>
<dbReference type="FunFam" id="1.10.510.10:FF:001087">
    <property type="entry name" value="Uncharacterized protein"/>
    <property type="match status" value="1"/>
</dbReference>
<dbReference type="EMBL" id="CAJJDN010000121">
    <property type="protein sequence ID" value="CAD8119532.1"/>
    <property type="molecule type" value="Genomic_DNA"/>
</dbReference>
<dbReference type="SMART" id="SM00220">
    <property type="entry name" value="S_TKc"/>
    <property type="match status" value="1"/>
</dbReference>
<dbReference type="OrthoDB" id="291626at2759"/>
<dbReference type="PROSITE" id="PS00108">
    <property type="entry name" value="PROTEIN_KINASE_ST"/>
    <property type="match status" value="1"/>
</dbReference>
<dbReference type="EC" id="2.7.11.1" evidence="1"/>
<dbReference type="GO" id="GO:0004674">
    <property type="term" value="F:protein serine/threonine kinase activity"/>
    <property type="evidence" value="ECO:0007669"/>
    <property type="project" value="UniProtKB-EC"/>
</dbReference>